<dbReference type="RefSeq" id="WP_138644215.1">
    <property type="nucleotide sequence ID" value="NZ_VCKW01000023.1"/>
</dbReference>
<proteinExistence type="predicted"/>
<reference evidence="2 3" key="1">
    <citation type="submission" date="2019-05" db="EMBL/GenBank/DDBJ databases">
        <title>Draft genome sequence of Actinomadura sp. 14C53.</title>
        <authorList>
            <person name="Saricaoglu S."/>
            <person name="Isik K."/>
        </authorList>
    </citation>
    <scope>NUCLEOTIDE SEQUENCE [LARGE SCALE GENOMIC DNA]</scope>
    <source>
        <strain evidence="2 3">14C53</strain>
    </source>
</reference>
<dbReference type="Pfam" id="PF04149">
    <property type="entry name" value="DUF397"/>
    <property type="match status" value="1"/>
</dbReference>
<sequence>MKRPYEFVKGTLCNGENSGCGCVEVATNLVDDKDGGVVAVRDTKTGAVLEFDRHEWEGFLKSAKNNEFDI</sequence>
<organism evidence="2 3">
    <name type="scientific">Actinomadura soli</name>
    <dbReference type="NCBI Taxonomy" id="2508997"/>
    <lineage>
        <taxon>Bacteria</taxon>
        <taxon>Bacillati</taxon>
        <taxon>Actinomycetota</taxon>
        <taxon>Actinomycetes</taxon>
        <taxon>Streptosporangiales</taxon>
        <taxon>Thermomonosporaceae</taxon>
        <taxon>Actinomadura</taxon>
    </lineage>
</organism>
<dbReference type="OrthoDB" id="4330022at2"/>
<name>A0A5C4JHA5_9ACTN</name>
<evidence type="ECO:0000313" key="3">
    <source>
        <dbReference type="Proteomes" id="UP000309174"/>
    </source>
</evidence>
<keyword evidence="3" id="KW-1185">Reference proteome</keyword>
<dbReference type="InterPro" id="IPR007278">
    <property type="entry name" value="DUF397"/>
</dbReference>
<evidence type="ECO:0000259" key="1">
    <source>
        <dbReference type="Pfam" id="PF04149"/>
    </source>
</evidence>
<feature type="domain" description="DUF397" evidence="1">
    <location>
        <begin position="9"/>
        <end position="64"/>
    </location>
</feature>
<dbReference type="AlphaFoldDB" id="A0A5C4JHA5"/>
<dbReference type="EMBL" id="VCKW01000023">
    <property type="protein sequence ID" value="TMR05427.1"/>
    <property type="molecule type" value="Genomic_DNA"/>
</dbReference>
<accession>A0A5C4JHA5</accession>
<comment type="caution">
    <text evidence="2">The sequence shown here is derived from an EMBL/GenBank/DDBJ whole genome shotgun (WGS) entry which is preliminary data.</text>
</comment>
<protein>
    <submittedName>
        <fullName evidence="2">DUF397 domain-containing protein</fullName>
    </submittedName>
</protein>
<evidence type="ECO:0000313" key="2">
    <source>
        <dbReference type="EMBL" id="TMR05427.1"/>
    </source>
</evidence>
<gene>
    <name evidence="2" type="ORF">ETD83_06945</name>
</gene>
<dbReference type="Proteomes" id="UP000309174">
    <property type="component" value="Unassembled WGS sequence"/>
</dbReference>